<dbReference type="RefSeq" id="WP_131467434.1">
    <property type="nucleotide sequence ID" value="NZ_SJJY01000010.1"/>
</dbReference>
<evidence type="ECO:0000313" key="3">
    <source>
        <dbReference type="Proteomes" id="UP000292385"/>
    </source>
</evidence>
<proteinExistence type="predicted"/>
<keyword evidence="1" id="KW-0812">Transmembrane</keyword>
<sequence>MLNKLPATVLTFTKRIRRDDRGAAMVEYGLLLFFIAIAVIGVLVVLGPQIANLFQQVSDAL</sequence>
<name>A0ABY1ZX68_9ACTN</name>
<keyword evidence="3" id="KW-1185">Reference proteome</keyword>
<keyword evidence="1" id="KW-0472">Membrane</keyword>
<dbReference type="Proteomes" id="UP000292385">
    <property type="component" value="Unassembled WGS sequence"/>
</dbReference>
<evidence type="ECO:0000313" key="2">
    <source>
        <dbReference type="EMBL" id="TCC18293.1"/>
    </source>
</evidence>
<reference evidence="2 3" key="1">
    <citation type="submission" date="2019-02" db="EMBL/GenBank/DDBJ databases">
        <title>Kribbella capetownensis sp. nov. and Kribbella speibonae sp. nov., isolated from soil.</title>
        <authorList>
            <person name="Curtis S.M."/>
            <person name="Norton I."/>
            <person name="Everest G.J."/>
            <person name="Meyers P.R."/>
        </authorList>
    </citation>
    <scope>NUCLEOTIDE SEQUENCE [LARGE SCALE GENOMIC DNA]</scope>
    <source>
        <strain evidence="2 3">SK5</strain>
    </source>
</reference>
<comment type="caution">
    <text evidence="2">The sequence shown here is derived from an EMBL/GenBank/DDBJ whole genome shotgun (WGS) entry which is preliminary data.</text>
</comment>
<dbReference type="Pfam" id="PF04964">
    <property type="entry name" value="Flp_Fap"/>
    <property type="match status" value="1"/>
</dbReference>
<feature type="transmembrane region" description="Helical" evidence="1">
    <location>
        <begin position="28"/>
        <end position="46"/>
    </location>
</feature>
<dbReference type="InterPro" id="IPR007047">
    <property type="entry name" value="Flp_Fap"/>
</dbReference>
<keyword evidence="1" id="KW-1133">Transmembrane helix</keyword>
<gene>
    <name evidence="2" type="ORF">E0H58_36425</name>
</gene>
<evidence type="ECO:0000256" key="1">
    <source>
        <dbReference type="SAM" id="Phobius"/>
    </source>
</evidence>
<accession>A0ABY1ZX68</accession>
<dbReference type="EMBL" id="SJJY01000010">
    <property type="protein sequence ID" value="TCC18293.1"/>
    <property type="molecule type" value="Genomic_DNA"/>
</dbReference>
<organism evidence="2 3">
    <name type="scientific">Kribbella speibonae</name>
    <dbReference type="NCBI Taxonomy" id="1572660"/>
    <lineage>
        <taxon>Bacteria</taxon>
        <taxon>Bacillati</taxon>
        <taxon>Actinomycetota</taxon>
        <taxon>Actinomycetes</taxon>
        <taxon>Propionibacteriales</taxon>
        <taxon>Kribbellaceae</taxon>
        <taxon>Kribbella</taxon>
    </lineage>
</organism>
<protein>
    <submittedName>
        <fullName evidence="2">Flp family type IVb pilin</fullName>
    </submittedName>
</protein>